<dbReference type="Proteomes" id="UP000243797">
    <property type="component" value="Unassembled WGS sequence"/>
</dbReference>
<gene>
    <name evidence="2" type="ORF">CAC42_7109</name>
</gene>
<dbReference type="AlphaFoldDB" id="A0A2K1QQR2"/>
<feature type="compositionally biased region" description="Polar residues" evidence="1">
    <location>
        <begin position="167"/>
        <end position="198"/>
    </location>
</feature>
<name>A0A2K1QQR2_9PEZI</name>
<reference evidence="2 3" key="1">
    <citation type="submission" date="2017-06" db="EMBL/GenBank/DDBJ databases">
        <title>Draft genome sequence of a variant of Elsinoe murrayae.</title>
        <authorList>
            <person name="Cheng Q."/>
        </authorList>
    </citation>
    <scope>NUCLEOTIDE SEQUENCE [LARGE SCALE GENOMIC DNA]</scope>
    <source>
        <strain evidence="2 3">CQ-2017a</strain>
    </source>
</reference>
<feature type="compositionally biased region" description="Polar residues" evidence="1">
    <location>
        <begin position="216"/>
        <end position="243"/>
    </location>
</feature>
<feature type="region of interest" description="Disordered" evidence="1">
    <location>
        <begin position="455"/>
        <end position="478"/>
    </location>
</feature>
<feature type="compositionally biased region" description="Polar residues" evidence="1">
    <location>
        <begin position="292"/>
        <end position="306"/>
    </location>
</feature>
<dbReference type="EMBL" id="NKHZ01000051">
    <property type="protein sequence ID" value="PNS17426.1"/>
    <property type="molecule type" value="Genomic_DNA"/>
</dbReference>
<feature type="compositionally biased region" description="Low complexity" evidence="1">
    <location>
        <begin position="322"/>
        <end position="342"/>
    </location>
</feature>
<dbReference type="InParanoid" id="A0A2K1QQR2"/>
<evidence type="ECO:0000313" key="2">
    <source>
        <dbReference type="EMBL" id="PNS17426.1"/>
    </source>
</evidence>
<keyword evidence="3" id="KW-1185">Reference proteome</keyword>
<proteinExistence type="predicted"/>
<feature type="region of interest" description="Disordered" evidence="1">
    <location>
        <begin position="92"/>
        <end position="115"/>
    </location>
</feature>
<accession>A0A2K1QQR2</accession>
<feature type="region of interest" description="Disordered" evidence="1">
    <location>
        <begin position="1"/>
        <end position="47"/>
    </location>
</feature>
<organism evidence="2 3">
    <name type="scientific">Sphaceloma murrayae</name>
    <dbReference type="NCBI Taxonomy" id="2082308"/>
    <lineage>
        <taxon>Eukaryota</taxon>
        <taxon>Fungi</taxon>
        <taxon>Dikarya</taxon>
        <taxon>Ascomycota</taxon>
        <taxon>Pezizomycotina</taxon>
        <taxon>Dothideomycetes</taxon>
        <taxon>Dothideomycetidae</taxon>
        <taxon>Myriangiales</taxon>
        <taxon>Elsinoaceae</taxon>
        <taxon>Sphaceloma</taxon>
    </lineage>
</organism>
<feature type="region of interest" description="Disordered" evidence="1">
    <location>
        <begin position="671"/>
        <end position="813"/>
    </location>
</feature>
<evidence type="ECO:0000313" key="3">
    <source>
        <dbReference type="Proteomes" id="UP000243797"/>
    </source>
</evidence>
<feature type="region of interest" description="Disordered" evidence="1">
    <location>
        <begin position="160"/>
        <end position="250"/>
    </location>
</feature>
<evidence type="ECO:0000256" key="1">
    <source>
        <dbReference type="SAM" id="MobiDB-lite"/>
    </source>
</evidence>
<feature type="region of interest" description="Disordered" evidence="1">
    <location>
        <begin position="519"/>
        <end position="561"/>
    </location>
</feature>
<dbReference type="OrthoDB" id="5430532at2759"/>
<sequence length="917" mass="101343">MIRRKFSFNFRETFGSGKTEQKGSKGPVYSDEYSPPPSPHAGRREPLPARLEVDLRLACAGIVNNTIPSDAYVENPYEDLGRPQLDYTAVRSNSETARQRSMSGSKHTRNFSNPAANLEFPDFPIPGPVDRSKYAYKPDTALKDLFAVPDRTHFTSLVDRSRRRAESISSLDKQGVVQKTPTGRQASRSFSVASNLPLNQPPVRPKQVRRALSQDADGSTLQTDYSEFPLSDSTAPAQTTVTSRRAKYASYHAPARVDAELDVLKEVDRGRQRKSWYKPFASDEEQEPGQGRTRSQSRARSISQGIQEYIRPGSSRDDSRGASRQRSRAGSTSSRRSSASSGVLPSGKSLFRWKSWRQSINSWRDSQDLDLDGAAKLNKRKSAASLKNRKSVNLNRELPPLPSLDQWKGEEVQEISLTPLEPAESPLPEKPKHIAALWNKAAAKRKSVEFKKSNEVKKEYRKSMGPPSRTTVDDRSKKMEYRKSYSDFTYAHPRIPVSQFESPILPHVMAQMSPPPLPKTYLSPKVHRKPVPLNNKSTPTDSVMDDQDVNNAPPVLKPEDIGIAKTTPDLTLIVPPAPPMPPPAVPAAIAEVRSSAATPAPVVSPSSVAGGSVYATPAEIVTPDTKSAPAEGVTPAAVAIPKGDVTPAAAAVPIEDVTPAAVITPVSATDGKLKRRSGNYSWLPPEQEYRDMSPISRSASVSAKRRSGNYSWLPPETVTSLADKRRSWIPPSEHSMTSTPDKRRSGNYSWVPPPDNVTSLADKRRSWMATSENSRTSTPDKRRSWIVQVDEEPSPPVTDKRRPTKLELQQPTSVPSAIPKRLMDRQEDPATGEVQFVSRQQSIDAFNQLQSPKYLFADDISALGSPPPVPPKDPIKKARWIFGKKKPTTWMDEMEKLGIKDGLLLTDQLNGAPIVRY</sequence>
<comment type="caution">
    <text evidence="2">The sequence shown here is derived from an EMBL/GenBank/DDBJ whole genome shotgun (WGS) entry which is preliminary data.</text>
</comment>
<feature type="region of interest" description="Disordered" evidence="1">
    <location>
        <begin position="275"/>
        <end position="345"/>
    </location>
</feature>
<feature type="compositionally biased region" description="Polar residues" evidence="1">
    <location>
        <begin position="768"/>
        <end position="777"/>
    </location>
</feature>
<protein>
    <submittedName>
        <fullName evidence="2">Uncharacterized protein</fullName>
    </submittedName>
</protein>